<organism evidence="1 2">
    <name type="scientific">Fulvivirga imtechensis AK7</name>
    <dbReference type="NCBI Taxonomy" id="1237149"/>
    <lineage>
        <taxon>Bacteria</taxon>
        <taxon>Pseudomonadati</taxon>
        <taxon>Bacteroidota</taxon>
        <taxon>Cytophagia</taxon>
        <taxon>Cytophagales</taxon>
        <taxon>Fulvivirgaceae</taxon>
        <taxon>Fulvivirga</taxon>
    </lineage>
</organism>
<comment type="caution">
    <text evidence="1">The sequence shown here is derived from an EMBL/GenBank/DDBJ whole genome shotgun (WGS) entry which is preliminary data.</text>
</comment>
<proteinExistence type="predicted"/>
<name>L8JYV0_9BACT</name>
<accession>L8JYV0</accession>
<reference evidence="1 2" key="1">
    <citation type="submission" date="2012-12" db="EMBL/GenBank/DDBJ databases">
        <title>Genome assembly of Fulvivirga imtechensis AK7.</title>
        <authorList>
            <person name="Nupur N."/>
            <person name="Khatri I."/>
            <person name="Kumar R."/>
            <person name="Subramanian S."/>
            <person name="Pinnaka A."/>
        </authorList>
    </citation>
    <scope>NUCLEOTIDE SEQUENCE [LARGE SCALE GENOMIC DNA]</scope>
    <source>
        <strain evidence="1 2">AK7</strain>
    </source>
</reference>
<evidence type="ECO:0000313" key="2">
    <source>
        <dbReference type="Proteomes" id="UP000011135"/>
    </source>
</evidence>
<dbReference type="Proteomes" id="UP000011135">
    <property type="component" value="Unassembled WGS sequence"/>
</dbReference>
<keyword evidence="2" id="KW-1185">Reference proteome</keyword>
<sequence>MEIRRNFAIPGVVDLITASSDEYLLKANFIRTSRSVLIFFLEKRALLVLSGLLKHRHVIKQNQTNTFRK</sequence>
<evidence type="ECO:0000313" key="1">
    <source>
        <dbReference type="EMBL" id="ELR72387.1"/>
    </source>
</evidence>
<dbReference type="AlphaFoldDB" id="L8JYV0"/>
<gene>
    <name evidence="1" type="ORF">C900_01669</name>
</gene>
<protein>
    <submittedName>
        <fullName evidence="1">Uncharacterized protein</fullName>
    </submittedName>
</protein>
<dbReference type="EMBL" id="AMZN01000024">
    <property type="protein sequence ID" value="ELR72387.1"/>
    <property type="molecule type" value="Genomic_DNA"/>
</dbReference>